<feature type="binding site" evidence="4">
    <location>
        <begin position="387"/>
        <end position="394"/>
    </location>
    <ligand>
        <name>FAD</name>
        <dbReference type="ChEBI" id="CHEBI:57692"/>
    </ligand>
</feature>
<evidence type="ECO:0000313" key="9">
    <source>
        <dbReference type="Proteomes" id="UP000193411"/>
    </source>
</evidence>
<dbReference type="Pfam" id="PF03441">
    <property type="entry name" value="FAD_binding_7"/>
    <property type="match status" value="1"/>
</dbReference>
<keyword evidence="9" id="KW-1185">Reference proteome</keyword>
<dbReference type="InterPro" id="IPR005101">
    <property type="entry name" value="Cryptochr/Photolyase_FAD-bd"/>
</dbReference>
<feature type="binding site" evidence="4">
    <location>
        <position position="384"/>
    </location>
    <ligand>
        <name>FAD</name>
        <dbReference type="ChEBI" id="CHEBI:57692"/>
    </ligand>
</feature>
<dbReference type="PANTHER" id="PTHR11455">
    <property type="entry name" value="CRYPTOCHROME"/>
    <property type="match status" value="1"/>
</dbReference>
<dbReference type="STRING" id="765915.A0A1Y2HTM7"/>
<dbReference type="Gene3D" id="1.25.40.80">
    <property type="match status" value="1"/>
</dbReference>
<feature type="site" description="Electron transfer via tryptophanyl radical" evidence="5">
    <location>
        <position position="487"/>
    </location>
</feature>
<keyword evidence="3 4" id="KW-0274">FAD</keyword>
<feature type="region of interest" description="Disordered" evidence="6">
    <location>
        <begin position="1"/>
        <end position="52"/>
    </location>
</feature>
<dbReference type="EMBL" id="MCFL01000010">
    <property type="protein sequence ID" value="ORZ37966.1"/>
    <property type="molecule type" value="Genomic_DNA"/>
</dbReference>
<gene>
    <name evidence="8" type="ORF">BCR44DRAFT_1429339</name>
</gene>
<accession>A0A1Y2HTM7</accession>
<evidence type="ECO:0000256" key="2">
    <source>
        <dbReference type="ARBA" id="ARBA00022630"/>
    </source>
</evidence>
<evidence type="ECO:0000256" key="6">
    <source>
        <dbReference type="SAM" id="MobiDB-lite"/>
    </source>
</evidence>
<keyword evidence="2 4" id="KW-0285">Flavoprotein</keyword>
<dbReference type="InterPro" id="IPR036155">
    <property type="entry name" value="Crypto/Photolyase_N_sf"/>
</dbReference>
<feature type="site" description="Electron transfer via tryptophanyl radical" evidence="5">
    <location>
        <position position="419"/>
    </location>
</feature>
<dbReference type="PANTHER" id="PTHR11455:SF18">
    <property type="entry name" value="SI:CH1073-390K14.1"/>
    <property type="match status" value="1"/>
</dbReference>
<keyword evidence="8" id="KW-0456">Lyase</keyword>
<dbReference type="InterPro" id="IPR036134">
    <property type="entry name" value="Crypto/Photolyase_FAD-like_sf"/>
</dbReference>
<protein>
    <submittedName>
        <fullName evidence="8">DNA photolyase, FAD-binding/Cryptochrome</fullName>
    </submittedName>
</protein>
<evidence type="ECO:0000259" key="7">
    <source>
        <dbReference type="PROSITE" id="PS51645"/>
    </source>
</evidence>
<dbReference type="Gene3D" id="3.40.50.620">
    <property type="entry name" value="HUPs"/>
    <property type="match status" value="1"/>
</dbReference>
<feature type="binding site" evidence="4">
    <location>
        <position position="333"/>
    </location>
    <ligand>
        <name>FAD</name>
        <dbReference type="ChEBI" id="CHEBI:57692"/>
    </ligand>
</feature>
<proteinExistence type="inferred from homology"/>
<dbReference type="OrthoDB" id="435881at2759"/>
<dbReference type="GO" id="GO:0071949">
    <property type="term" value="F:FAD binding"/>
    <property type="evidence" value="ECO:0007669"/>
    <property type="project" value="TreeGrafter"/>
</dbReference>
<dbReference type="GO" id="GO:0043153">
    <property type="term" value="P:entrainment of circadian clock by photoperiod"/>
    <property type="evidence" value="ECO:0007669"/>
    <property type="project" value="TreeGrafter"/>
</dbReference>
<dbReference type="InterPro" id="IPR014729">
    <property type="entry name" value="Rossmann-like_a/b/a_fold"/>
</dbReference>
<evidence type="ECO:0000256" key="1">
    <source>
        <dbReference type="ARBA" id="ARBA00005862"/>
    </source>
</evidence>
<comment type="similarity">
    <text evidence="1">Belongs to the DNA photolyase class-1 family.</text>
</comment>
<dbReference type="AlphaFoldDB" id="A0A1Y2HTM7"/>
<feature type="compositionally biased region" description="Low complexity" evidence="6">
    <location>
        <begin position="1"/>
        <end position="10"/>
    </location>
</feature>
<comment type="caution">
    <text evidence="8">The sequence shown here is derived from an EMBL/GenBank/DDBJ whole genome shotgun (WGS) entry which is preliminary data.</text>
</comment>
<organism evidence="8 9">
    <name type="scientific">Catenaria anguillulae PL171</name>
    <dbReference type="NCBI Taxonomy" id="765915"/>
    <lineage>
        <taxon>Eukaryota</taxon>
        <taxon>Fungi</taxon>
        <taxon>Fungi incertae sedis</taxon>
        <taxon>Blastocladiomycota</taxon>
        <taxon>Blastocladiomycetes</taxon>
        <taxon>Blastocladiales</taxon>
        <taxon>Catenariaceae</taxon>
        <taxon>Catenaria</taxon>
    </lineage>
</organism>
<comment type="cofactor">
    <cofactor evidence="4">
        <name>FAD</name>
        <dbReference type="ChEBI" id="CHEBI:57692"/>
    </cofactor>
    <text evidence="4">Binds 1 FAD per subunit.</text>
</comment>
<dbReference type="InterPro" id="IPR002081">
    <property type="entry name" value="Cryptochrome/DNA_photolyase_1"/>
</dbReference>
<dbReference type="GO" id="GO:0003904">
    <property type="term" value="F:deoxyribodipyrimidine photo-lyase activity"/>
    <property type="evidence" value="ECO:0007669"/>
    <property type="project" value="TreeGrafter"/>
</dbReference>
<evidence type="ECO:0000256" key="5">
    <source>
        <dbReference type="PIRSR" id="PIRSR602081-2"/>
    </source>
</evidence>
<reference evidence="8 9" key="1">
    <citation type="submission" date="2016-07" db="EMBL/GenBank/DDBJ databases">
        <title>Pervasive Adenine N6-methylation of Active Genes in Fungi.</title>
        <authorList>
            <consortium name="DOE Joint Genome Institute"/>
            <person name="Mondo S.J."/>
            <person name="Dannebaum R.O."/>
            <person name="Kuo R.C."/>
            <person name="Labutti K."/>
            <person name="Haridas S."/>
            <person name="Kuo A."/>
            <person name="Salamov A."/>
            <person name="Ahrendt S.R."/>
            <person name="Lipzen A."/>
            <person name="Sullivan W."/>
            <person name="Andreopoulos W.B."/>
            <person name="Clum A."/>
            <person name="Lindquist E."/>
            <person name="Daum C."/>
            <person name="Ramamoorthy G.K."/>
            <person name="Gryganskyi A."/>
            <person name="Culley D."/>
            <person name="Magnuson J.K."/>
            <person name="James T.Y."/>
            <person name="O'Malley M.A."/>
            <person name="Stajich J.E."/>
            <person name="Spatafora J.W."/>
            <person name="Visel A."/>
            <person name="Grigoriev I.V."/>
        </authorList>
    </citation>
    <scope>NUCLEOTIDE SEQUENCE [LARGE SCALE GENOMIC DNA]</scope>
    <source>
        <strain evidence="8 9">PL171</strain>
    </source>
</reference>
<dbReference type="PRINTS" id="PR00147">
    <property type="entry name" value="DNAPHOTLYASE"/>
</dbReference>
<dbReference type="SUPFAM" id="SSF48173">
    <property type="entry name" value="Cryptochrome/photolyase FAD-binding domain"/>
    <property type="match status" value="1"/>
</dbReference>
<dbReference type="SUPFAM" id="SSF52425">
    <property type="entry name" value="Cryptochrome/photolyase, N-terminal domain"/>
    <property type="match status" value="1"/>
</dbReference>
<dbReference type="GO" id="GO:0005634">
    <property type="term" value="C:nucleus"/>
    <property type="evidence" value="ECO:0007669"/>
    <property type="project" value="TreeGrafter"/>
</dbReference>
<dbReference type="Proteomes" id="UP000193411">
    <property type="component" value="Unassembled WGS sequence"/>
</dbReference>
<feature type="binding site" evidence="4">
    <location>
        <begin position="477"/>
        <end position="479"/>
    </location>
    <ligand>
        <name>FAD</name>
        <dbReference type="ChEBI" id="CHEBI:57692"/>
    </ligand>
</feature>
<feature type="binding site" evidence="4">
    <location>
        <begin position="345"/>
        <end position="349"/>
    </location>
    <ligand>
        <name>FAD</name>
        <dbReference type="ChEBI" id="CHEBI:57692"/>
    </ligand>
</feature>
<evidence type="ECO:0000313" key="8">
    <source>
        <dbReference type="EMBL" id="ORZ37966.1"/>
    </source>
</evidence>
<dbReference type="Gene3D" id="1.10.579.10">
    <property type="entry name" value="DNA Cyclobutane Dipyrimidine Photolyase, subunit A, domain 3"/>
    <property type="match status" value="1"/>
</dbReference>
<evidence type="ECO:0000256" key="4">
    <source>
        <dbReference type="PIRSR" id="PIRSR602081-1"/>
    </source>
</evidence>
<feature type="compositionally biased region" description="Low complexity" evidence="6">
    <location>
        <begin position="33"/>
        <end position="52"/>
    </location>
</feature>
<feature type="site" description="Electron transfer via tryptophanyl radical" evidence="5">
    <location>
        <position position="464"/>
    </location>
</feature>
<sequence length="579" mass="64774">MPKAAASSSKKGNKRSHADITDESTDEQPNTMSPASHSRPASAAIAAAASAATKHARRSGPVVFWFRKDLRLRDNKGLYKAWVQAAHVNRTATTGGGDPMNGALLGIFVVCGRQWHHHDLSPAKVDLMLRSVQSLQERMESPQLNIPLTILHARNIKHVPQVVKEYLAKVKATHLYFNVEYEVDEGKRDDTVAELVQQAPLNVTCVPTHDECVVPPGLVKTKDGTRTPVVYTPFRKSWESLVKSKQPYDYLALSPAPEPNPMAVRTCKLGAGLFGTRVPDPTADGVDATAELPGFEREFVPSVLEHTRANYLGTEDAAHARLVAFAHNKIKSYSVDRDFPNLDGTANISAYLALGLISARQCITIAREANNGLLDSGDKGCVHWIQEIVWREFYRHILVAFPRVCMNQPFKLDTLNVPWTSGDEEEAYFTLGARARRLKTTGFMSNRLRMITAMFLTKDLLVDWRKGEKYFMQHLVDGDLASNNGGWQWAASTGTDSQPYFRIFNPWLQSVKFDPRGDFIRKYVPELRPITKAASVHEPHTKLTTSEFMRLGYVQPIVDHKKARDRVLKAFKVDPDQAH</sequence>
<dbReference type="PROSITE" id="PS51645">
    <property type="entry name" value="PHR_CRY_ALPHA_BETA"/>
    <property type="match status" value="1"/>
</dbReference>
<name>A0A1Y2HTM7_9FUNG</name>
<evidence type="ECO:0000256" key="3">
    <source>
        <dbReference type="ARBA" id="ARBA00022827"/>
    </source>
</evidence>
<feature type="domain" description="Photolyase/cryptochrome alpha/beta" evidence="7">
    <location>
        <begin position="60"/>
        <end position="211"/>
    </location>
</feature>
<dbReference type="GO" id="GO:0003677">
    <property type="term" value="F:DNA binding"/>
    <property type="evidence" value="ECO:0007669"/>
    <property type="project" value="TreeGrafter"/>
</dbReference>
<dbReference type="InterPro" id="IPR006050">
    <property type="entry name" value="DNA_photolyase_N"/>
</dbReference>
<dbReference type="Pfam" id="PF00875">
    <property type="entry name" value="DNA_photolyase"/>
    <property type="match status" value="1"/>
</dbReference>
<dbReference type="GO" id="GO:0005737">
    <property type="term" value="C:cytoplasm"/>
    <property type="evidence" value="ECO:0007669"/>
    <property type="project" value="TreeGrafter"/>
</dbReference>
<dbReference type="GO" id="GO:0032922">
    <property type="term" value="P:circadian regulation of gene expression"/>
    <property type="evidence" value="ECO:0007669"/>
    <property type="project" value="TreeGrafter"/>
</dbReference>